<organism evidence="1 2">
    <name type="scientific">Racocetra persica</name>
    <dbReference type="NCBI Taxonomy" id="160502"/>
    <lineage>
        <taxon>Eukaryota</taxon>
        <taxon>Fungi</taxon>
        <taxon>Fungi incertae sedis</taxon>
        <taxon>Mucoromycota</taxon>
        <taxon>Glomeromycotina</taxon>
        <taxon>Glomeromycetes</taxon>
        <taxon>Diversisporales</taxon>
        <taxon>Gigasporaceae</taxon>
        <taxon>Racocetra</taxon>
    </lineage>
</organism>
<feature type="non-terminal residue" evidence="1">
    <location>
        <position position="1"/>
    </location>
</feature>
<sequence>QSPQCSDRMMSSTAAAYKLSHRFCNKANIKVVSTIDFIGNST</sequence>
<name>A0ACA9SG47_9GLOM</name>
<proteinExistence type="predicted"/>
<keyword evidence="2" id="KW-1185">Reference proteome</keyword>
<protein>
    <submittedName>
        <fullName evidence="1">7375_t:CDS:1</fullName>
    </submittedName>
</protein>
<evidence type="ECO:0000313" key="1">
    <source>
        <dbReference type="EMBL" id="CAG8835720.1"/>
    </source>
</evidence>
<feature type="non-terminal residue" evidence="1">
    <location>
        <position position="42"/>
    </location>
</feature>
<accession>A0ACA9SG47</accession>
<gene>
    <name evidence="1" type="ORF">RPERSI_LOCUS29653</name>
</gene>
<reference evidence="1" key="1">
    <citation type="submission" date="2021-06" db="EMBL/GenBank/DDBJ databases">
        <authorList>
            <person name="Kallberg Y."/>
            <person name="Tangrot J."/>
            <person name="Rosling A."/>
        </authorList>
    </citation>
    <scope>NUCLEOTIDE SEQUENCE</scope>
    <source>
        <strain evidence="1">MA461A</strain>
    </source>
</reference>
<comment type="caution">
    <text evidence="1">The sequence shown here is derived from an EMBL/GenBank/DDBJ whole genome shotgun (WGS) entry which is preliminary data.</text>
</comment>
<dbReference type="Proteomes" id="UP000789920">
    <property type="component" value="Unassembled WGS sequence"/>
</dbReference>
<dbReference type="EMBL" id="CAJVQC010112614">
    <property type="protein sequence ID" value="CAG8835720.1"/>
    <property type="molecule type" value="Genomic_DNA"/>
</dbReference>
<evidence type="ECO:0000313" key="2">
    <source>
        <dbReference type="Proteomes" id="UP000789920"/>
    </source>
</evidence>